<organism evidence="4 5">
    <name type="scientific">Flavisphingopyxis soli</name>
    <dbReference type="NCBI Taxonomy" id="2601267"/>
    <lineage>
        <taxon>Bacteria</taxon>
        <taxon>Pseudomonadati</taxon>
        <taxon>Pseudomonadota</taxon>
        <taxon>Alphaproteobacteria</taxon>
        <taxon>Sphingomonadales</taxon>
        <taxon>Sphingopyxidaceae</taxon>
        <taxon>Flavisphingopyxis</taxon>
    </lineage>
</organism>
<keyword evidence="1" id="KW-0479">Metal-binding</keyword>
<protein>
    <recommendedName>
        <fullName evidence="6">Zn-dependent hydrolase</fullName>
    </recommendedName>
</protein>
<dbReference type="EMBL" id="VOPY01000001">
    <property type="protein sequence ID" value="TXC73825.1"/>
    <property type="molecule type" value="Genomic_DNA"/>
</dbReference>
<dbReference type="PROSITE" id="PS51257">
    <property type="entry name" value="PROKAR_LIPOPROTEIN"/>
    <property type="match status" value="1"/>
</dbReference>
<keyword evidence="3" id="KW-0732">Signal</keyword>
<keyword evidence="5" id="KW-1185">Reference proteome</keyword>
<evidence type="ECO:0000313" key="5">
    <source>
        <dbReference type="Proteomes" id="UP000321129"/>
    </source>
</evidence>
<dbReference type="GO" id="GO:0008239">
    <property type="term" value="F:dipeptidyl-peptidase activity"/>
    <property type="evidence" value="ECO:0007669"/>
    <property type="project" value="TreeGrafter"/>
</dbReference>
<dbReference type="GO" id="GO:0005737">
    <property type="term" value="C:cytoplasm"/>
    <property type="evidence" value="ECO:0007669"/>
    <property type="project" value="TreeGrafter"/>
</dbReference>
<reference evidence="4 5" key="1">
    <citation type="submission" date="2019-08" db="EMBL/GenBank/DDBJ databases">
        <title>Sphingorhabdus soil sp. nov., isolated from arctic soil.</title>
        <authorList>
            <person name="Liu Y."/>
        </authorList>
    </citation>
    <scope>NUCLEOTIDE SEQUENCE [LARGE SCALE GENOMIC DNA]</scope>
    <source>
        <strain evidence="4 5">D-2Q-5-6</strain>
    </source>
</reference>
<dbReference type="GO" id="GO:0046872">
    <property type="term" value="F:metal ion binding"/>
    <property type="evidence" value="ECO:0007669"/>
    <property type="project" value="UniProtKB-KW"/>
</dbReference>
<evidence type="ECO:0000313" key="4">
    <source>
        <dbReference type="EMBL" id="TXC73825.1"/>
    </source>
</evidence>
<feature type="signal peptide" evidence="3">
    <location>
        <begin position="1"/>
        <end position="15"/>
    </location>
</feature>
<dbReference type="Proteomes" id="UP000321129">
    <property type="component" value="Unassembled WGS sequence"/>
</dbReference>
<dbReference type="OrthoDB" id="9812747at2"/>
<dbReference type="PANTHER" id="PTHR23422">
    <property type="entry name" value="DIPEPTIDYL PEPTIDASE III-RELATED"/>
    <property type="match status" value="1"/>
</dbReference>
<evidence type="ECO:0000256" key="3">
    <source>
        <dbReference type="SAM" id="SignalP"/>
    </source>
</evidence>
<name>A0A5C6UST4_9SPHN</name>
<evidence type="ECO:0008006" key="6">
    <source>
        <dbReference type="Google" id="ProtNLM"/>
    </source>
</evidence>
<feature type="chain" id="PRO_5022923155" description="Zn-dependent hydrolase" evidence="3">
    <location>
        <begin position="16"/>
        <end position="565"/>
    </location>
</feature>
<dbReference type="InterPro" id="IPR039461">
    <property type="entry name" value="Peptidase_M49"/>
</dbReference>
<dbReference type="Gene3D" id="3.30.540.30">
    <property type="match status" value="1"/>
</dbReference>
<evidence type="ECO:0000256" key="2">
    <source>
        <dbReference type="ARBA" id="ARBA00022801"/>
    </source>
</evidence>
<evidence type="ECO:0000256" key="1">
    <source>
        <dbReference type="ARBA" id="ARBA00022723"/>
    </source>
</evidence>
<keyword evidence="2" id="KW-0378">Hydrolase</keyword>
<accession>A0A5C6UST4</accession>
<dbReference type="PANTHER" id="PTHR23422:SF9">
    <property type="entry name" value="ZN-DEPENDENT HYDROLASE"/>
    <property type="match status" value="1"/>
</dbReference>
<dbReference type="RefSeq" id="WP_147121662.1">
    <property type="nucleotide sequence ID" value="NZ_VOPY01000001.1"/>
</dbReference>
<dbReference type="AlphaFoldDB" id="A0A5C6UST4"/>
<sequence>MRKVMTAILAGTALAAGLAAGGCTTMAGGDAASTTGATSADSAALDAELAKFATVKMNPDTSFLTGEERQVVNLLIKAADLMSEIYQRQYYAANPAIRQQILASTGPDKARLLALYDINNGPWNQLDGYKPFFGSITAPEGAGFYPVDLSKQELDAYIAKNPKQKDALMDGYTVVKRDGAKLVAVPYSQEYQPWLEPAARYLEQAAAITSNASLKTFLTLRAQAFRTNDYYPSELAWMDIKDTPIEPVIGPYEVYTDRLYGQKTAFEAFITLQSPSESAKLSHYKALLPDMEANLPVAAKYKNANRPFNSPILVADQVRGGGDNVSGVQTIAFNLPNDERVRSTKGAKKVILANVLGAKYDRILEPIAERVLAPAQAGQVVKKYMTAETLFHELSHSLGPGIIKVGGRDTTVGAELKEQYSASEECKADVMGVWTILYLMKRGEMPIAEREQLLSTYFAGIFRAVRFGIDEAHGRGAAVQYSYLKEKGAFAWDASKGRYVVNYDKMEAGLSALLNELVTRQGDGDYAGMKAFLAKYAHLDAQAEAVLSGMAAIPTDIKPIYPDTV</sequence>
<proteinExistence type="predicted"/>
<gene>
    <name evidence="4" type="ORF">FSZ31_03600</name>
</gene>
<dbReference type="Pfam" id="PF03571">
    <property type="entry name" value="Peptidase_M49"/>
    <property type="match status" value="1"/>
</dbReference>
<comment type="caution">
    <text evidence="4">The sequence shown here is derived from an EMBL/GenBank/DDBJ whole genome shotgun (WGS) entry which is preliminary data.</text>
</comment>